<evidence type="ECO:0000256" key="1">
    <source>
        <dbReference type="SAM" id="MobiDB-lite"/>
    </source>
</evidence>
<organism evidence="2 3">
    <name type="scientific">Candidatus Uhrbacteria bacterium GW2011_GWF2_41_16</name>
    <dbReference type="NCBI Taxonomy" id="1618997"/>
    <lineage>
        <taxon>Bacteria</taxon>
        <taxon>Candidatus Uhriibacteriota</taxon>
    </lineage>
</organism>
<evidence type="ECO:0000313" key="2">
    <source>
        <dbReference type="EMBL" id="KKR97893.1"/>
    </source>
</evidence>
<name>A0A0G0VA78_9BACT</name>
<feature type="region of interest" description="Disordered" evidence="1">
    <location>
        <begin position="1"/>
        <end position="21"/>
    </location>
</feature>
<gene>
    <name evidence="2" type="ORF">UU48_C0007G0026</name>
</gene>
<protein>
    <submittedName>
        <fullName evidence="2">Uncharacterized protein</fullName>
    </submittedName>
</protein>
<accession>A0A0G0VA78</accession>
<comment type="caution">
    <text evidence="2">The sequence shown here is derived from an EMBL/GenBank/DDBJ whole genome shotgun (WGS) entry which is preliminary data.</text>
</comment>
<reference evidence="2 3" key="1">
    <citation type="journal article" date="2015" name="Nature">
        <title>rRNA introns, odd ribosomes, and small enigmatic genomes across a large radiation of phyla.</title>
        <authorList>
            <person name="Brown C.T."/>
            <person name="Hug L.A."/>
            <person name="Thomas B.C."/>
            <person name="Sharon I."/>
            <person name="Castelle C.J."/>
            <person name="Singh A."/>
            <person name="Wilkins M.J."/>
            <person name="Williams K.H."/>
            <person name="Banfield J.F."/>
        </authorList>
    </citation>
    <scope>NUCLEOTIDE SEQUENCE [LARGE SCALE GENOMIC DNA]</scope>
</reference>
<proteinExistence type="predicted"/>
<dbReference type="AlphaFoldDB" id="A0A0G0VA78"/>
<evidence type="ECO:0000313" key="3">
    <source>
        <dbReference type="Proteomes" id="UP000034746"/>
    </source>
</evidence>
<dbReference type="Proteomes" id="UP000034746">
    <property type="component" value="Unassembled WGS sequence"/>
</dbReference>
<sequence length="532" mass="62440">MIEEKGEYGGNVPNQYEGKNESTAEKDQVAASFCSLFSSGSKTECIQLFHQEVRGEKWQLVKQRIKKIEEISSKETYLDLSQENVSYLISFFCEQEYTFLFFLSLAKTVGLKKIIPMYKYDFVLEGNEKVIKSAEWLDFVKECNFKLFEAIFSDRLIKKFQENDFKQWFEQRKDSYNPDWLVIPYGDKGINTFFFSSDEIHTLVDSFHFSPIQQRIVYSFLIDSYEIKENDSDLQTRLSWVKRFYPSEEISEKVADSIMKLFFKRPSFLHALEQNFSEKQLSSFIKDENQLKSIIELSGSWDRVSVKGPEFFSTLEKREFVPILADEEILDRRLEETKHLVQTTGLEPLLKRLVHSICLKKKQDILGRGFFTGSADVWIVSGLNPDKDILTTLLHEVGHAFESFLRADLKNFEWLDRYLVLISCEKSDLSAYAEAHRFFSMENPKEYKTYLSEAFAEEFMISLFAPGLLGIQKKIFFEEMVKTIFSDINFADIRNRIRGAIRRMYHKNPDDLFINTQSDKVRFFLRCLESGD</sequence>
<dbReference type="EMBL" id="LCAU01000007">
    <property type="protein sequence ID" value="KKR97893.1"/>
    <property type="molecule type" value="Genomic_DNA"/>
</dbReference>